<dbReference type="InterPro" id="IPR000182">
    <property type="entry name" value="GNAT_dom"/>
</dbReference>
<sequence>MAQPMGITASDVEFGEATEEQRELAWELSTQGWDSDIPVDDYIEREEYLAQLELNRDGRTQHWVLALKGYPRQVIASCQSTRRPVLISDGSGRPARQGNAYSVSHVYTSSPYRRQGMAAYLLCRLQEQMDRDSDCSVLYSDSGRKYYESLGWHPIASHQATLTLITPSPQGAPTPSTQPRTVPIQESELPDLCQRDQLRLTKTFNCLPADGKAHFALLPTYPEISWHLARSDDTDGTGDTNDTNDSNGNTPPTPPTPTPGAITLNRRTWIYWAHDWREKRLRVLRIPRACDDESEEERAGLVAPRGQDEGDVKALLEAALGEAARCGLRKVVVWNPDDAVRAACKAVSNAHPKKVKVVFEGRVHGGIPSLRWKGGRRKVSEVVWEENYGYCWV</sequence>
<accession>A0AAN6ML93</accession>
<reference evidence="4" key="2">
    <citation type="submission" date="2023-05" db="EMBL/GenBank/DDBJ databases">
        <authorList>
            <consortium name="Lawrence Berkeley National Laboratory"/>
            <person name="Steindorff A."/>
            <person name="Hensen N."/>
            <person name="Bonometti L."/>
            <person name="Westerberg I."/>
            <person name="Brannstrom I.O."/>
            <person name="Guillou S."/>
            <person name="Cros-Aarteil S."/>
            <person name="Calhoun S."/>
            <person name="Haridas S."/>
            <person name="Kuo A."/>
            <person name="Mondo S."/>
            <person name="Pangilinan J."/>
            <person name="Riley R."/>
            <person name="Labutti K."/>
            <person name="Andreopoulos B."/>
            <person name="Lipzen A."/>
            <person name="Chen C."/>
            <person name="Yanf M."/>
            <person name="Daum C."/>
            <person name="Ng V."/>
            <person name="Clum A."/>
            <person name="Ohm R."/>
            <person name="Martin F."/>
            <person name="Silar P."/>
            <person name="Natvig D."/>
            <person name="Lalanne C."/>
            <person name="Gautier V."/>
            <person name="Ament-Velasquez S.L."/>
            <person name="Kruys A."/>
            <person name="Hutchinson M.I."/>
            <person name="Powell A.J."/>
            <person name="Barry K."/>
            <person name="Miller A.N."/>
            <person name="Grigoriev I.V."/>
            <person name="Debuchy R."/>
            <person name="Gladieux P."/>
            <person name="Thoren M.H."/>
            <person name="Johannesson H."/>
        </authorList>
    </citation>
    <scope>NUCLEOTIDE SEQUENCE</scope>
    <source>
        <strain evidence="4">CBS 103.79</strain>
    </source>
</reference>
<keyword evidence="5" id="KW-1185">Reference proteome</keyword>
<reference evidence="4" key="1">
    <citation type="journal article" date="2023" name="Mol. Phylogenet. Evol.">
        <title>Genome-scale phylogeny and comparative genomics of the fungal order Sordariales.</title>
        <authorList>
            <person name="Hensen N."/>
            <person name="Bonometti L."/>
            <person name="Westerberg I."/>
            <person name="Brannstrom I.O."/>
            <person name="Guillou S."/>
            <person name="Cros-Aarteil S."/>
            <person name="Calhoun S."/>
            <person name="Haridas S."/>
            <person name="Kuo A."/>
            <person name="Mondo S."/>
            <person name="Pangilinan J."/>
            <person name="Riley R."/>
            <person name="LaButti K."/>
            <person name="Andreopoulos B."/>
            <person name="Lipzen A."/>
            <person name="Chen C."/>
            <person name="Yan M."/>
            <person name="Daum C."/>
            <person name="Ng V."/>
            <person name="Clum A."/>
            <person name="Steindorff A."/>
            <person name="Ohm R.A."/>
            <person name="Martin F."/>
            <person name="Silar P."/>
            <person name="Natvig D.O."/>
            <person name="Lalanne C."/>
            <person name="Gautier V."/>
            <person name="Ament-Velasquez S.L."/>
            <person name="Kruys A."/>
            <person name="Hutchinson M.I."/>
            <person name="Powell A.J."/>
            <person name="Barry K."/>
            <person name="Miller A.N."/>
            <person name="Grigoriev I.V."/>
            <person name="Debuchy R."/>
            <person name="Gladieux P."/>
            <person name="Hiltunen Thoren M."/>
            <person name="Johannesson H."/>
        </authorList>
    </citation>
    <scope>NUCLEOTIDE SEQUENCE</scope>
    <source>
        <strain evidence="4">CBS 103.79</strain>
    </source>
</reference>
<dbReference type="InterPro" id="IPR055100">
    <property type="entry name" value="GNAT_LYC1-like"/>
</dbReference>
<dbReference type="Proteomes" id="UP001303889">
    <property type="component" value="Unassembled WGS sequence"/>
</dbReference>
<dbReference type="AlphaFoldDB" id="A0AAN6ML93"/>
<evidence type="ECO:0000259" key="3">
    <source>
        <dbReference type="Pfam" id="PF22998"/>
    </source>
</evidence>
<evidence type="ECO:0000259" key="2">
    <source>
        <dbReference type="Pfam" id="PF13673"/>
    </source>
</evidence>
<feature type="domain" description="LYC1 C-terminal" evidence="3">
    <location>
        <begin position="170"/>
        <end position="393"/>
    </location>
</feature>
<protein>
    <submittedName>
        <fullName evidence="4">Lysine acetyltransferase</fullName>
    </submittedName>
</protein>
<dbReference type="InterPro" id="IPR016181">
    <property type="entry name" value="Acyl_CoA_acyltransferase"/>
</dbReference>
<organism evidence="4 5">
    <name type="scientific">Staphylotrichum tortipilum</name>
    <dbReference type="NCBI Taxonomy" id="2831512"/>
    <lineage>
        <taxon>Eukaryota</taxon>
        <taxon>Fungi</taxon>
        <taxon>Dikarya</taxon>
        <taxon>Ascomycota</taxon>
        <taxon>Pezizomycotina</taxon>
        <taxon>Sordariomycetes</taxon>
        <taxon>Sordariomycetidae</taxon>
        <taxon>Sordariales</taxon>
        <taxon>Chaetomiaceae</taxon>
        <taxon>Staphylotrichum</taxon>
    </lineage>
</organism>
<feature type="region of interest" description="Disordered" evidence="1">
    <location>
        <begin position="229"/>
        <end position="262"/>
    </location>
</feature>
<gene>
    <name evidence="4" type="ORF">C8A05DRAFT_15630</name>
</gene>
<dbReference type="SUPFAM" id="SSF55729">
    <property type="entry name" value="Acyl-CoA N-acyltransferases (Nat)"/>
    <property type="match status" value="1"/>
</dbReference>
<dbReference type="InterPro" id="IPR053013">
    <property type="entry name" value="LAT"/>
</dbReference>
<dbReference type="Pfam" id="PF22998">
    <property type="entry name" value="GNAT_LYC1-like"/>
    <property type="match status" value="1"/>
</dbReference>
<proteinExistence type="predicted"/>
<name>A0AAN6ML93_9PEZI</name>
<dbReference type="Gene3D" id="3.40.630.30">
    <property type="match status" value="1"/>
</dbReference>
<evidence type="ECO:0000256" key="1">
    <source>
        <dbReference type="SAM" id="MobiDB-lite"/>
    </source>
</evidence>
<dbReference type="EMBL" id="MU855519">
    <property type="protein sequence ID" value="KAK3902293.1"/>
    <property type="molecule type" value="Genomic_DNA"/>
</dbReference>
<evidence type="ECO:0000313" key="4">
    <source>
        <dbReference type="EMBL" id="KAK3902293.1"/>
    </source>
</evidence>
<dbReference type="GO" id="GO:0016747">
    <property type="term" value="F:acyltransferase activity, transferring groups other than amino-acyl groups"/>
    <property type="evidence" value="ECO:0007669"/>
    <property type="project" value="InterPro"/>
</dbReference>
<dbReference type="Pfam" id="PF13673">
    <property type="entry name" value="Acetyltransf_10"/>
    <property type="match status" value="1"/>
</dbReference>
<feature type="compositionally biased region" description="Low complexity" evidence="1">
    <location>
        <begin position="237"/>
        <end position="250"/>
    </location>
</feature>
<comment type="caution">
    <text evidence="4">The sequence shown here is derived from an EMBL/GenBank/DDBJ whole genome shotgun (WGS) entry which is preliminary data.</text>
</comment>
<dbReference type="PANTHER" id="PTHR34815">
    <property type="entry name" value="LYSINE ACETYLTRANSFERASE"/>
    <property type="match status" value="1"/>
</dbReference>
<evidence type="ECO:0000313" key="5">
    <source>
        <dbReference type="Proteomes" id="UP001303889"/>
    </source>
</evidence>
<feature type="domain" description="N-acetyltransferase" evidence="2">
    <location>
        <begin position="97"/>
        <end position="158"/>
    </location>
</feature>
<dbReference type="PANTHER" id="PTHR34815:SF4">
    <property type="entry name" value="N-ACETYLTRANSFERASE DOMAIN-CONTAINING PROTEIN"/>
    <property type="match status" value="1"/>
</dbReference>